<gene>
    <name evidence="1" type="ORF">GEA64_05555</name>
</gene>
<evidence type="ECO:0000313" key="1">
    <source>
        <dbReference type="EMBL" id="MQL47490.1"/>
    </source>
</evidence>
<proteinExistence type="predicted"/>
<organism evidence="1 2">
    <name type="scientific">Photorhabdus khanii</name>
    <dbReference type="NCBI Taxonomy" id="1004150"/>
    <lineage>
        <taxon>Bacteria</taxon>
        <taxon>Pseudomonadati</taxon>
        <taxon>Pseudomonadota</taxon>
        <taxon>Gammaproteobacteria</taxon>
        <taxon>Enterobacterales</taxon>
        <taxon>Morganellaceae</taxon>
        <taxon>Photorhabdus</taxon>
    </lineage>
</organism>
<dbReference type="EMBL" id="WHZZ01000001">
    <property type="protein sequence ID" value="MQL47490.1"/>
    <property type="molecule type" value="Genomic_DNA"/>
</dbReference>
<dbReference type="InterPro" id="IPR031325">
    <property type="entry name" value="RHS_repeat"/>
</dbReference>
<name>A0A7C9GM10_9GAMM</name>
<sequence>MSLQKNQPRPSGAKHLARYTYDAFDLLSCVTHPDGTALTFAYDKLTRLTAVTNATGETYMMKMAGGWKKPCINTVTGQGRSVTTGMRITS</sequence>
<dbReference type="NCBIfam" id="TIGR01643">
    <property type="entry name" value="YD_repeat_2x"/>
    <property type="match status" value="2"/>
</dbReference>
<accession>A0A7C9GM10</accession>
<dbReference type="Pfam" id="PF05593">
    <property type="entry name" value="RHS_repeat"/>
    <property type="match status" value="1"/>
</dbReference>
<reference evidence="1 2" key="1">
    <citation type="journal article" date="2019" name="Nature">
        <title>A new antibiotic selectively kills Gram-negative pathogens.</title>
        <authorList>
            <person name="Imai Y."/>
            <person name="Meyer K.J."/>
            <person name="Iinishi A."/>
            <person name="Favre-Godal Q."/>
            <person name="Green R."/>
            <person name="Manuse S."/>
            <person name="Caboni M."/>
            <person name="Mori M."/>
            <person name="Niles S."/>
            <person name="Ghiglieri M."/>
            <person name="Honrao C."/>
            <person name="Ma X."/>
            <person name="Guo J.J."/>
            <person name="Makriyannis A."/>
            <person name="Linares-Otoya L."/>
            <person name="Boehringer N."/>
            <person name="Wuisan Z.G."/>
            <person name="Kaur H."/>
            <person name="Wu R."/>
            <person name="Mateus A."/>
            <person name="Typas A."/>
            <person name="Savitski M.M."/>
            <person name="Espinoza J.L."/>
            <person name="O'Rourke A."/>
            <person name="Nelson K.E."/>
            <person name="Hiller S."/>
            <person name="Noinaj N."/>
            <person name="Schaeberle T.F."/>
            <person name="D'Onofrio A."/>
            <person name="Lewis K."/>
        </authorList>
    </citation>
    <scope>NUCLEOTIDE SEQUENCE [LARGE SCALE GENOMIC DNA]</scope>
    <source>
        <strain evidence="1 2">HGB 1456</strain>
    </source>
</reference>
<protein>
    <recommendedName>
        <fullName evidence="3">RHS repeat protein</fullName>
    </recommendedName>
</protein>
<dbReference type="InterPro" id="IPR006530">
    <property type="entry name" value="YD"/>
</dbReference>
<evidence type="ECO:0008006" key="3">
    <source>
        <dbReference type="Google" id="ProtNLM"/>
    </source>
</evidence>
<comment type="caution">
    <text evidence="1">The sequence shown here is derived from an EMBL/GenBank/DDBJ whole genome shotgun (WGS) entry which is preliminary data.</text>
</comment>
<evidence type="ECO:0000313" key="2">
    <source>
        <dbReference type="Proteomes" id="UP000481739"/>
    </source>
</evidence>
<dbReference type="AlphaFoldDB" id="A0A7C9GM10"/>
<dbReference type="Proteomes" id="UP000481739">
    <property type="component" value="Unassembled WGS sequence"/>
</dbReference>
<dbReference type="Gene3D" id="2.180.10.10">
    <property type="entry name" value="RHS repeat-associated core"/>
    <property type="match status" value="1"/>
</dbReference>